<dbReference type="Pfam" id="PF08241">
    <property type="entry name" value="Methyltransf_11"/>
    <property type="match status" value="1"/>
</dbReference>
<evidence type="ECO:0000313" key="4">
    <source>
        <dbReference type="Proteomes" id="UP000614469"/>
    </source>
</evidence>
<dbReference type="InterPro" id="IPR029063">
    <property type="entry name" value="SAM-dependent_MTases_sf"/>
</dbReference>
<dbReference type="GO" id="GO:0008757">
    <property type="term" value="F:S-adenosylmethionine-dependent methyltransferase activity"/>
    <property type="evidence" value="ECO:0007669"/>
    <property type="project" value="InterPro"/>
</dbReference>
<organism evidence="3 4">
    <name type="scientific">Candidatus Desulfolinea nitratireducens</name>
    <dbReference type="NCBI Taxonomy" id="2841698"/>
    <lineage>
        <taxon>Bacteria</taxon>
        <taxon>Bacillati</taxon>
        <taxon>Chloroflexota</taxon>
        <taxon>Anaerolineae</taxon>
        <taxon>Anaerolineales</taxon>
        <taxon>Anaerolineales incertae sedis</taxon>
        <taxon>Candidatus Desulfolinea</taxon>
    </lineage>
</organism>
<feature type="region of interest" description="Disordered" evidence="1">
    <location>
        <begin position="1"/>
        <end position="20"/>
    </location>
</feature>
<reference evidence="3 4" key="1">
    <citation type="submission" date="2020-08" db="EMBL/GenBank/DDBJ databases">
        <title>Bridging the membrane lipid divide: bacteria of the FCB group superphylum have the potential to synthesize archaeal ether lipids.</title>
        <authorList>
            <person name="Villanueva L."/>
            <person name="Von Meijenfeldt F.A.B."/>
            <person name="Westbye A.B."/>
            <person name="Yadav S."/>
            <person name="Hopmans E.C."/>
            <person name="Dutilh B.E."/>
            <person name="Sinninghe Damste J.S."/>
        </authorList>
    </citation>
    <scope>NUCLEOTIDE SEQUENCE [LARGE SCALE GENOMIC DNA]</scope>
    <source>
        <strain evidence="3">NIOZ-UU36</strain>
    </source>
</reference>
<evidence type="ECO:0000256" key="1">
    <source>
        <dbReference type="SAM" id="MobiDB-lite"/>
    </source>
</evidence>
<dbReference type="PANTHER" id="PTHR43591">
    <property type="entry name" value="METHYLTRANSFERASE"/>
    <property type="match status" value="1"/>
</dbReference>
<gene>
    <name evidence="3" type="ORF">H8E29_03565</name>
</gene>
<protein>
    <submittedName>
        <fullName evidence="3">Class I SAM-dependent methyltransferase</fullName>
    </submittedName>
</protein>
<dbReference type="SUPFAM" id="SSF53335">
    <property type="entry name" value="S-adenosyl-L-methionine-dependent methyltransferases"/>
    <property type="match status" value="1"/>
</dbReference>
<comment type="caution">
    <text evidence="3">The sequence shown here is derived from an EMBL/GenBank/DDBJ whole genome shotgun (WGS) entry which is preliminary data.</text>
</comment>
<accession>A0A8J6TH87</accession>
<feature type="domain" description="Methyltransferase type 11" evidence="2">
    <location>
        <begin position="61"/>
        <end position="151"/>
    </location>
</feature>
<proteinExistence type="predicted"/>
<evidence type="ECO:0000313" key="3">
    <source>
        <dbReference type="EMBL" id="MBC8334320.1"/>
    </source>
</evidence>
<dbReference type="CDD" id="cd02440">
    <property type="entry name" value="AdoMet_MTases"/>
    <property type="match status" value="1"/>
</dbReference>
<dbReference type="InterPro" id="IPR013216">
    <property type="entry name" value="Methyltransf_11"/>
</dbReference>
<dbReference type="Proteomes" id="UP000614469">
    <property type="component" value="Unassembled WGS sequence"/>
</dbReference>
<keyword evidence="3" id="KW-0808">Transferase</keyword>
<keyword evidence="3" id="KW-0489">Methyltransferase</keyword>
<dbReference type="GO" id="GO:0032259">
    <property type="term" value="P:methylation"/>
    <property type="evidence" value="ECO:0007669"/>
    <property type="project" value="UniProtKB-KW"/>
</dbReference>
<name>A0A8J6TH87_9CHLR</name>
<dbReference type="PANTHER" id="PTHR43591:SF110">
    <property type="entry name" value="RHODANESE DOMAIN-CONTAINING PROTEIN"/>
    <property type="match status" value="1"/>
</dbReference>
<dbReference type="EMBL" id="JACNJN010000060">
    <property type="protein sequence ID" value="MBC8334320.1"/>
    <property type="molecule type" value="Genomic_DNA"/>
</dbReference>
<dbReference type="AlphaFoldDB" id="A0A8J6TH87"/>
<evidence type="ECO:0000259" key="2">
    <source>
        <dbReference type="Pfam" id="PF08241"/>
    </source>
</evidence>
<dbReference type="Gene3D" id="3.40.50.150">
    <property type="entry name" value="Vaccinia Virus protein VP39"/>
    <property type="match status" value="1"/>
</dbReference>
<sequence>MCGTGRNDSPPSPAHLGIPPVSGGELKGGWHNRYVQQANWTRELRAYLFKEAGLDQASRALEVGCGTGAILSEISTPATVHGLDIQFASLKEAKSNILISPPLTCGDAFSLPYAIESFEVVFCHFLLLWLPHPLDAIREMTRVTKAGGDIIAFAEPDYNHRVDKPAALEPLGKWQRDALRRQGADPGIGENLAELFFEAGINIIEAGAISKEGSDPLSEEERELEWAILESDLAGQIADERLQKLNALDKAAWLNGERVLYVPTHYIWGRTAVG</sequence>